<evidence type="ECO:0000313" key="5">
    <source>
        <dbReference type="Proteomes" id="UP000189443"/>
    </source>
</evidence>
<dbReference type="KEGG" id="spac:B1H29_34020"/>
<dbReference type="AlphaFoldDB" id="A0A1S6JHJ8"/>
<reference evidence="4 5" key="1">
    <citation type="submission" date="2017-02" db="EMBL/GenBank/DDBJ databases">
        <title>Streptomyces pactum ACT12 Genome sequencing and assembly.</title>
        <authorList>
            <person name="Xue Q."/>
            <person name="Yan X."/>
            <person name="Jia L."/>
            <person name="Yan H."/>
        </authorList>
    </citation>
    <scope>NUCLEOTIDE SEQUENCE [LARGE SCALE GENOMIC DNA]</scope>
    <source>
        <strain evidence="4 5">ACT12</strain>
    </source>
</reference>
<protein>
    <submittedName>
        <fullName evidence="4">Uncharacterized protein</fullName>
    </submittedName>
</protein>
<organism evidence="4 5">
    <name type="scientific">Streptomyces pactum</name>
    <dbReference type="NCBI Taxonomy" id="68249"/>
    <lineage>
        <taxon>Bacteria</taxon>
        <taxon>Bacillati</taxon>
        <taxon>Actinomycetota</taxon>
        <taxon>Actinomycetes</taxon>
        <taxon>Kitasatosporales</taxon>
        <taxon>Streptomycetaceae</taxon>
        <taxon>Streptomyces</taxon>
    </lineage>
</organism>
<dbReference type="EMBL" id="CP019724">
    <property type="protein sequence ID" value="AQS71237.1"/>
    <property type="molecule type" value="Genomic_DNA"/>
</dbReference>
<feature type="domain" description="vWA-MoxR associated protein middle region 0" evidence="1">
    <location>
        <begin position="145"/>
        <end position="225"/>
    </location>
</feature>
<dbReference type="Pfam" id="PF20028">
    <property type="entry name" value="VMAP-C"/>
    <property type="match status" value="1"/>
</dbReference>
<evidence type="ECO:0000259" key="3">
    <source>
        <dbReference type="Pfam" id="PF20028"/>
    </source>
</evidence>
<evidence type="ECO:0000259" key="1">
    <source>
        <dbReference type="Pfam" id="PF19916"/>
    </source>
</evidence>
<evidence type="ECO:0000259" key="2">
    <source>
        <dbReference type="Pfam" id="PF19956"/>
    </source>
</evidence>
<dbReference type="Pfam" id="PF19916">
    <property type="entry name" value="VMAP-M0"/>
    <property type="match status" value="1"/>
</dbReference>
<accession>A0A1S6JHJ8</accession>
<dbReference type="Proteomes" id="UP000189443">
    <property type="component" value="Chromosome"/>
</dbReference>
<feature type="domain" description="vWA-MoxR associated protein C-terminal" evidence="3">
    <location>
        <begin position="257"/>
        <end position="499"/>
    </location>
</feature>
<feature type="domain" description="Effector-associated" evidence="2">
    <location>
        <begin position="40"/>
        <end position="119"/>
    </location>
</feature>
<dbReference type="Pfam" id="PF19956">
    <property type="entry name" value="EAD2"/>
    <property type="match status" value="1"/>
</dbReference>
<gene>
    <name evidence="4" type="ORF">B1H29_34020</name>
</gene>
<keyword evidence="5" id="KW-1185">Reference proteome</keyword>
<dbReference type="InterPro" id="IPR045555">
    <property type="entry name" value="VMAP-M0"/>
</dbReference>
<dbReference type="InterPro" id="IPR045450">
    <property type="entry name" value="VMAP_C"/>
</dbReference>
<sequence>MYGSGGVDDGEAFCANIRFDPGPRVLRTEPEEEVTVSELVDLLCDLPGFADVHTRAVILDEMRPALVAGLRQGASTRTTAHLMIRHLLHWDGALLELADLLALFHGETPAITRLRLLVARLTEPVGPLSGQGAELVRILLTDERQPWLPSFLEIAGSAAERPPRSPAEAVAFLEELAAPPHQPPPLLRFAVTLAARPGWSPLQQDDLREWIHRLARRLGVAVPTAAGSRPDGPSGDQGDGVRLVVSLQRYQPGSSECLLSMWLGYGAERWIVLVVDDEPQPLGRIVARFDTFFEKAQDLSGGLPSRVEFMLPRSLLGLPVDRWSVSSRSNGSPGTGLPLGVLCPVVVRDLERPTDPRARERWAHRWREYERSLDLSAERAVWLPCGREQDPSRSMRKFALALAVVVEPPSRHDRAPAGAVARAVGMALDAGVPVVLWGRDEGDTDGYVESGALHSTTRRLISGGSPARLPERITSLRRRALDSGTPSPAEQLALVWDDPGGRPDVGGGALRCP</sequence>
<proteinExistence type="predicted"/>
<dbReference type="InterPro" id="IPR045431">
    <property type="entry name" value="EAD2"/>
</dbReference>
<evidence type="ECO:0000313" key="4">
    <source>
        <dbReference type="EMBL" id="AQS71237.1"/>
    </source>
</evidence>
<name>A0A1S6JHJ8_9ACTN</name>